<gene>
    <name evidence="2" type="ORF">Drose_30145</name>
</gene>
<feature type="signal peptide" evidence="1">
    <location>
        <begin position="1"/>
        <end position="27"/>
    </location>
</feature>
<evidence type="ECO:0000256" key="1">
    <source>
        <dbReference type="SAM" id="SignalP"/>
    </source>
</evidence>
<dbReference type="Proteomes" id="UP001058271">
    <property type="component" value="Chromosome"/>
</dbReference>
<evidence type="ECO:0000313" key="3">
    <source>
        <dbReference type="Proteomes" id="UP001058271"/>
    </source>
</evidence>
<dbReference type="Gene3D" id="2.80.10.50">
    <property type="match status" value="1"/>
</dbReference>
<evidence type="ECO:0000313" key="2">
    <source>
        <dbReference type="EMBL" id="UWZ35362.1"/>
    </source>
</evidence>
<feature type="chain" id="PRO_5046997877" description="Fascin domain-containing protein" evidence="1">
    <location>
        <begin position="28"/>
        <end position="224"/>
    </location>
</feature>
<protein>
    <recommendedName>
        <fullName evidence="4">Fascin domain-containing protein</fullName>
    </recommendedName>
</protein>
<dbReference type="RefSeq" id="WP_260724702.1">
    <property type="nucleotide sequence ID" value="NZ_BAAABS010000061.1"/>
</dbReference>
<reference evidence="2" key="1">
    <citation type="submission" date="2021-04" db="EMBL/GenBank/DDBJ databases">
        <title>Biosynthetic gene clusters of Dactylosporangioum roseum.</title>
        <authorList>
            <person name="Hartkoorn R.C."/>
            <person name="Beaudoing E."/>
            <person name="Hot D."/>
            <person name="Moureu S."/>
        </authorList>
    </citation>
    <scope>NUCLEOTIDE SEQUENCE</scope>
    <source>
        <strain evidence="2">NRRL B-16295</strain>
    </source>
</reference>
<dbReference type="EMBL" id="CP073721">
    <property type="protein sequence ID" value="UWZ35362.1"/>
    <property type="molecule type" value="Genomic_DNA"/>
</dbReference>
<evidence type="ECO:0008006" key="4">
    <source>
        <dbReference type="Google" id="ProtNLM"/>
    </source>
</evidence>
<keyword evidence="3" id="KW-1185">Reference proteome</keyword>
<sequence>MPRIRARLAIVLSVVAAAAIATPLAIARAEEHAAPGAVDMGSLKPARIDMTGATPANAAAAGTETALAIEPTTVPGLVYCRRYYIWSIRAGRYVAEEQGYTGSLHNMLRARTAFGSRGSWEQFSICSQDGGRTVYLTAASGYLVTAEFNYSGADFGVLRGRGQWVDIWETFDVWSEGGSYFLRNVSRGTFWTCRLDYTGASYSMMKSSGASGGSWEALRFDPVV</sequence>
<organism evidence="2 3">
    <name type="scientific">Dactylosporangium roseum</name>
    <dbReference type="NCBI Taxonomy" id="47989"/>
    <lineage>
        <taxon>Bacteria</taxon>
        <taxon>Bacillati</taxon>
        <taxon>Actinomycetota</taxon>
        <taxon>Actinomycetes</taxon>
        <taxon>Micromonosporales</taxon>
        <taxon>Micromonosporaceae</taxon>
        <taxon>Dactylosporangium</taxon>
    </lineage>
</organism>
<keyword evidence="1" id="KW-0732">Signal</keyword>
<proteinExistence type="predicted"/>
<name>A0ABY5Z1N1_9ACTN</name>
<accession>A0ABY5Z1N1</accession>
<dbReference type="CDD" id="cd00257">
    <property type="entry name" value="beta-trefoil_FSCN-like"/>
    <property type="match status" value="1"/>
</dbReference>